<dbReference type="HOGENOM" id="CLU_1906141_0_0_1"/>
<name>C0NH84_AJECG</name>
<evidence type="ECO:0000313" key="2">
    <source>
        <dbReference type="Proteomes" id="UP000001631"/>
    </source>
</evidence>
<dbReference type="GeneID" id="69035722"/>
<evidence type="ECO:0000313" key="1">
    <source>
        <dbReference type="EMBL" id="EEH09169.1"/>
    </source>
</evidence>
<organism evidence="1 2">
    <name type="scientific">Ajellomyces capsulatus (strain G186AR / H82 / ATCC MYA-2454 / RMSCC 2432)</name>
    <name type="common">Darling's disease fungus</name>
    <name type="synonym">Histoplasma capsulatum</name>
    <dbReference type="NCBI Taxonomy" id="447093"/>
    <lineage>
        <taxon>Eukaryota</taxon>
        <taxon>Fungi</taxon>
        <taxon>Dikarya</taxon>
        <taxon>Ascomycota</taxon>
        <taxon>Pezizomycotina</taxon>
        <taxon>Eurotiomycetes</taxon>
        <taxon>Eurotiomycetidae</taxon>
        <taxon>Onygenales</taxon>
        <taxon>Ajellomycetaceae</taxon>
        <taxon>Histoplasma</taxon>
    </lineage>
</organism>
<dbReference type="RefSeq" id="XP_045289650.1">
    <property type="nucleotide sequence ID" value="XM_045429755.1"/>
</dbReference>
<protein>
    <submittedName>
        <fullName evidence="1">Uncharacterized protein</fullName>
    </submittedName>
</protein>
<reference evidence="1" key="1">
    <citation type="submission" date="2009-02" db="EMBL/GenBank/DDBJ databases">
        <title>The Genome Sequence of Ajellomyces capsulatus strain G186AR.</title>
        <authorList>
            <consortium name="The Broad Institute Genome Sequencing Platform"/>
            <person name="Champion M."/>
            <person name="Cuomo C."/>
            <person name="Ma L.-J."/>
            <person name="Henn M.R."/>
            <person name="Sil A."/>
            <person name="Goldman B."/>
            <person name="Young S.K."/>
            <person name="Kodira C.D."/>
            <person name="Zeng Q."/>
            <person name="Koehrsen M."/>
            <person name="Alvarado L."/>
            <person name="Berlin A."/>
            <person name="Borenstein D."/>
            <person name="Chen Z."/>
            <person name="Engels R."/>
            <person name="Freedman E."/>
            <person name="Gellesch M."/>
            <person name="Goldberg J."/>
            <person name="Griggs A."/>
            <person name="Gujja S."/>
            <person name="Heiman D."/>
            <person name="Hepburn T."/>
            <person name="Howarth C."/>
            <person name="Jen D."/>
            <person name="Larson L."/>
            <person name="Lewis B."/>
            <person name="Mehta T."/>
            <person name="Park D."/>
            <person name="Pearson M."/>
            <person name="Roberts A."/>
            <person name="Saif S."/>
            <person name="Shea T."/>
            <person name="Shenoy N."/>
            <person name="Sisk P."/>
            <person name="Stolte C."/>
            <person name="Sykes S."/>
            <person name="Walk T."/>
            <person name="White J."/>
            <person name="Yandava C."/>
            <person name="Klein B."/>
            <person name="McEwen J.G."/>
            <person name="Puccia R."/>
            <person name="Goldman G.H."/>
            <person name="Felipe M.S."/>
            <person name="Nino-Vega G."/>
            <person name="San-Blas G."/>
            <person name="Taylor J."/>
            <person name="Mendoza L."/>
            <person name="Galagan J."/>
            <person name="Nusbaum C."/>
            <person name="Birren B."/>
        </authorList>
    </citation>
    <scope>NUCLEOTIDE SEQUENCE</scope>
    <source>
        <strain evidence="1">G186AR</strain>
    </source>
</reference>
<dbReference type="Proteomes" id="UP000001631">
    <property type="component" value="Unassembled WGS sequence"/>
</dbReference>
<proteinExistence type="predicted"/>
<gene>
    <name evidence="1" type="ORF">HCBG_02706</name>
</gene>
<keyword evidence="2" id="KW-1185">Reference proteome</keyword>
<dbReference type="InParanoid" id="C0NH84"/>
<accession>C0NH84</accession>
<sequence length="133" mass="14921">MAHPMTQELYLIVSASPFDLARLFCACSPSLRNSCVLRKQCAGTCYRTAQRSTPQHSMAWQARLLRNGAAEFGDRSEGCSYFRRHRDQPVSGSRYVTYLRDLPLPQVRSVVTAQSLGPRYPASCLPDPPGEKR</sequence>
<dbReference type="AlphaFoldDB" id="C0NH84"/>
<dbReference type="EMBL" id="GG663365">
    <property type="protein sequence ID" value="EEH09169.1"/>
    <property type="molecule type" value="Genomic_DNA"/>
</dbReference>